<proteinExistence type="predicted"/>
<dbReference type="AlphaFoldDB" id="A0AAN9S2T6"/>
<accession>A0AAN9S2T6</accession>
<keyword evidence="2" id="KW-0805">Transcription regulation</keyword>
<evidence type="ECO:0000256" key="1">
    <source>
        <dbReference type="ARBA" id="ARBA00004123"/>
    </source>
</evidence>
<evidence type="ECO:0000313" key="8">
    <source>
        <dbReference type="EMBL" id="KAK7388097.1"/>
    </source>
</evidence>
<evidence type="ECO:0000256" key="2">
    <source>
        <dbReference type="ARBA" id="ARBA00023015"/>
    </source>
</evidence>
<keyword evidence="3" id="KW-0238">DNA-binding</keyword>
<protein>
    <recommendedName>
        <fullName evidence="7">WRKY domain-containing protein</fullName>
    </recommendedName>
</protein>
<evidence type="ECO:0000313" key="9">
    <source>
        <dbReference type="Proteomes" id="UP001386955"/>
    </source>
</evidence>
<feature type="coiled-coil region" evidence="6">
    <location>
        <begin position="56"/>
        <end position="97"/>
    </location>
</feature>
<dbReference type="PROSITE" id="PS50811">
    <property type="entry name" value="WRKY"/>
    <property type="match status" value="1"/>
</dbReference>
<feature type="domain" description="WRKY" evidence="7">
    <location>
        <begin position="165"/>
        <end position="231"/>
    </location>
</feature>
<dbReference type="SUPFAM" id="SSF118290">
    <property type="entry name" value="WRKY DNA-binding domain"/>
    <property type="match status" value="1"/>
</dbReference>
<dbReference type="EMBL" id="JAYMYS010000006">
    <property type="protein sequence ID" value="KAK7388097.1"/>
    <property type="molecule type" value="Genomic_DNA"/>
</dbReference>
<comment type="caution">
    <text evidence="8">The sequence shown here is derived from an EMBL/GenBank/DDBJ whole genome shotgun (WGS) entry which is preliminary data.</text>
</comment>
<dbReference type="InterPro" id="IPR003657">
    <property type="entry name" value="WRKY_dom"/>
</dbReference>
<evidence type="ECO:0000256" key="5">
    <source>
        <dbReference type="ARBA" id="ARBA00023242"/>
    </source>
</evidence>
<dbReference type="SMART" id="SM00774">
    <property type="entry name" value="WRKY"/>
    <property type="match status" value="1"/>
</dbReference>
<reference evidence="8 9" key="1">
    <citation type="submission" date="2024-01" db="EMBL/GenBank/DDBJ databases">
        <title>The genomes of 5 underutilized Papilionoideae crops provide insights into root nodulation and disease resistanc.</title>
        <authorList>
            <person name="Jiang F."/>
        </authorList>
    </citation>
    <scope>NUCLEOTIDE SEQUENCE [LARGE SCALE GENOMIC DNA]</scope>
    <source>
        <strain evidence="8">DUOXIRENSHENG_FW03</strain>
        <tissue evidence="8">Leaves</tissue>
    </source>
</reference>
<keyword evidence="5" id="KW-0539">Nucleus</keyword>
<evidence type="ECO:0000259" key="7">
    <source>
        <dbReference type="PROSITE" id="PS50811"/>
    </source>
</evidence>
<evidence type="ECO:0000256" key="4">
    <source>
        <dbReference type="ARBA" id="ARBA00023163"/>
    </source>
</evidence>
<keyword evidence="4" id="KW-0804">Transcription</keyword>
<keyword evidence="6" id="KW-0175">Coiled coil</keyword>
<dbReference type="GO" id="GO:0005634">
    <property type="term" value="C:nucleus"/>
    <property type="evidence" value="ECO:0007669"/>
    <property type="project" value="UniProtKB-SubCell"/>
</dbReference>
<sequence>MESEVAFQKLLQAQNKAYVNKTDALNWPQESTVKNALGCSLLSLNLNNLELSQNQEQQSLNQLGLLQIELEELKKENQNLRSMLNDITEHYAALQNQLLLVIQHKKLSSSPPNSEDMQANDMDKAVLPSWQNTGEFNNQIASQVAKFSEDRAFCKKARVSVRARSESSMMGDGCQWRKYGQKISKGNHCPRAYYRCNMGTACPVRKQVQRCAEDEGVVVTTYEGNHNHPLPPAARSMACTTSAALSMFLSGSTTTLHATNYPISDLFSPLSTSTYHPSASSCPVITLDLTQPSRNYHKFPTPASSNPSPLLLPLYPQQSQGLPSEKNLALVDAVSAVITKDPSLKAALEAAVCSIIGDSRYVISRLAVERQNINSNCEMIFLLVLNTGLKHKSSTHKQ</sequence>
<keyword evidence="9" id="KW-1185">Reference proteome</keyword>
<evidence type="ECO:0000256" key="6">
    <source>
        <dbReference type="SAM" id="Coils"/>
    </source>
</evidence>
<dbReference type="InterPro" id="IPR036576">
    <property type="entry name" value="WRKY_dom_sf"/>
</dbReference>
<organism evidence="8 9">
    <name type="scientific">Psophocarpus tetragonolobus</name>
    <name type="common">Winged bean</name>
    <name type="synonym">Dolichos tetragonolobus</name>
    <dbReference type="NCBI Taxonomy" id="3891"/>
    <lineage>
        <taxon>Eukaryota</taxon>
        <taxon>Viridiplantae</taxon>
        <taxon>Streptophyta</taxon>
        <taxon>Embryophyta</taxon>
        <taxon>Tracheophyta</taxon>
        <taxon>Spermatophyta</taxon>
        <taxon>Magnoliopsida</taxon>
        <taxon>eudicotyledons</taxon>
        <taxon>Gunneridae</taxon>
        <taxon>Pentapetalae</taxon>
        <taxon>rosids</taxon>
        <taxon>fabids</taxon>
        <taxon>Fabales</taxon>
        <taxon>Fabaceae</taxon>
        <taxon>Papilionoideae</taxon>
        <taxon>50 kb inversion clade</taxon>
        <taxon>NPAAA clade</taxon>
        <taxon>indigoferoid/millettioid clade</taxon>
        <taxon>Phaseoleae</taxon>
        <taxon>Psophocarpus</taxon>
    </lineage>
</organism>
<dbReference type="GO" id="GO:0003700">
    <property type="term" value="F:DNA-binding transcription factor activity"/>
    <property type="evidence" value="ECO:0007669"/>
    <property type="project" value="InterPro"/>
</dbReference>
<dbReference type="Proteomes" id="UP001386955">
    <property type="component" value="Unassembled WGS sequence"/>
</dbReference>
<dbReference type="FunFam" id="2.20.25.80:FF:000002">
    <property type="entry name" value="probable WRKY transcription factor 31"/>
    <property type="match status" value="1"/>
</dbReference>
<dbReference type="Pfam" id="PF03106">
    <property type="entry name" value="WRKY"/>
    <property type="match status" value="1"/>
</dbReference>
<dbReference type="InterPro" id="IPR044810">
    <property type="entry name" value="WRKY_plant"/>
</dbReference>
<dbReference type="Gene3D" id="2.20.25.80">
    <property type="entry name" value="WRKY domain"/>
    <property type="match status" value="1"/>
</dbReference>
<dbReference type="GO" id="GO:0043565">
    <property type="term" value="F:sequence-specific DNA binding"/>
    <property type="evidence" value="ECO:0007669"/>
    <property type="project" value="InterPro"/>
</dbReference>
<name>A0AAN9S2T6_PSOTE</name>
<gene>
    <name evidence="8" type="ORF">VNO78_22902</name>
</gene>
<comment type="subcellular location">
    <subcellularLocation>
        <location evidence="1">Nucleus</location>
    </subcellularLocation>
</comment>
<dbReference type="PANTHER" id="PTHR31429">
    <property type="entry name" value="WRKY TRANSCRIPTION FACTOR 36-RELATED"/>
    <property type="match status" value="1"/>
</dbReference>
<evidence type="ECO:0000256" key="3">
    <source>
        <dbReference type="ARBA" id="ARBA00023125"/>
    </source>
</evidence>
<dbReference type="PANTHER" id="PTHR31429:SF64">
    <property type="entry name" value="TRANSCRIPTION FACTOR WRKY FAMILY-RELATED"/>
    <property type="match status" value="1"/>
</dbReference>